<keyword evidence="4" id="KW-1185">Reference proteome</keyword>
<evidence type="ECO:0000313" key="3">
    <source>
        <dbReference type="EMBL" id="NJR80049.1"/>
    </source>
</evidence>
<evidence type="ECO:0000259" key="2">
    <source>
        <dbReference type="Pfam" id="PF13482"/>
    </source>
</evidence>
<proteinExistence type="predicted"/>
<gene>
    <name evidence="3" type="ORF">HBH26_15805</name>
</gene>
<protein>
    <submittedName>
        <fullName evidence="3">TM0106 family RecB-like putative nuclease</fullName>
    </submittedName>
</protein>
<dbReference type="InterPro" id="IPR038720">
    <property type="entry name" value="YprB_RNase_H-like_dom"/>
</dbReference>
<dbReference type="RefSeq" id="WP_168135606.1">
    <property type="nucleotide sequence ID" value="NZ_JAAVJH010000012.1"/>
</dbReference>
<evidence type="ECO:0000259" key="1">
    <source>
        <dbReference type="Pfam" id="PF12705"/>
    </source>
</evidence>
<dbReference type="InterPro" id="IPR038726">
    <property type="entry name" value="PDDEXK_AddAB-type"/>
</dbReference>
<dbReference type="InterPro" id="IPR019993">
    <property type="entry name" value="RecB_nuclease_TM0106_put"/>
</dbReference>
<organism evidence="3 4">
    <name type="scientific">Sphingomonas corticis</name>
    <dbReference type="NCBI Taxonomy" id="2722791"/>
    <lineage>
        <taxon>Bacteria</taxon>
        <taxon>Pseudomonadati</taxon>
        <taxon>Pseudomonadota</taxon>
        <taxon>Alphaproteobacteria</taxon>
        <taxon>Sphingomonadales</taxon>
        <taxon>Sphingomonadaceae</taxon>
        <taxon>Sphingomonas</taxon>
    </lineage>
</organism>
<evidence type="ECO:0000313" key="4">
    <source>
        <dbReference type="Proteomes" id="UP000732399"/>
    </source>
</evidence>
<accession>A0ABX1CRE9</accession>
<sequence>MTEPATPAITGSMLHDLVKCERKVHHDLHSDPSRRDGVGEFVEMLWRGGREHEEAVLARMPGTVVDLRQVPKPERMAATMAALRSGAETILGGRLEHGDMLGEPDVLRRAGDDWIAGDVKTGGAFEQDGETPRREYAAQVAHYAIMLEGLNAGRGDTALVIGRDGDDTLYDLRMRRGRAGTSIADAAAALAAKARAIRDGRHEALGAMSATCKMCCWHTVCGRELEDADDLTLLAGIGRSVRDVLAPHAPTVAALATLDPRPLVRPRGRTSVPGLGAERLARFQARARLVVEGGAAYAREPLGLARAPRELHFDIEADPSRDGLVYLHGVLDVRRRDGVQTSEYVRFFAETEDDERHAFAQALEFLSADPSAMIYYYSKYERSSYRALQRRHPDVCSPEEIETLFDPARAVDLLFDVIMPKTEWPLRNLSIKTIARHLGFDWRDEHASGAASIAWYDDYRRSGDPAIRGRIERYNEDDVLASLAVLDGLIALPVRLEDENA</sequence>
<feature type="domain" description="YprB ribonuclease H-like" evidence="2">
    <location>
        <begin position="312"/>
        <end position="487"/>
    </location>
</feature>
<dbReference type="SUPFAM" id="SSF53098">
    <property type="entry name" value="Ribonuclease H-like"/>
    <property type="match status" value="1"/>
</dbReference>
<dbReference type="InterPro" id="IPR011604">
    <property type="entry name" value="PDDEXK-like_dom_sf"/>
</dbReference>
<feature type="domain" description="PD-(D/E)XK endonuclease-like" evidence="1">
    <location>
        <begin position="5"/>
        <end position="221"/>
    </location>
</feature>
<dbReference type="InterPro" id="IPR012337">
    <property type="entry name" value="RNaseH-like_sf"/>
</dbReference>
<dbReference type="Proteomes" id="UP000732399">
    <property type="component" value="Unassembled WGS sequence"/>
</dbReference>
<reference evidence="3 4" key="1">
    <citation type="submission" date="2020-03" db="EMBL/GenBank/DDBJ databases">
        <authorList>
            <person name="Wang L."/>
            <person name="He N."/>
            <person name="Li Y."/>
            <person name="Fang Y."/>
            <person name="Zhang F."/>
        </authorList>
    </citation>
    <scope>NUCLEOTIDE SEQUENCE [LARGE SCALE GENOMIC DNA]</scope>
    <source>
        <strain evidence="3 4">36D10-4-7</strain>
    </source>
</reference>
<dbReference type="Pfam" id="PF13482">
    <property type="entry name" value="RNase_H_2"/>
    <property type="match status" value="1"/>
</dbReference>
<dbReference type="EMBL" id="JAAVJH010000012">
    <property type="protein sequence ID" value="NJR80049.1"/>
    <property type="molecule type" value="Genomic_DNA"/>
</dbReference>
<name>A0ABX1CRE9_9SPHN</name>
<dbReference type="Gene3D" id="3.90.320.10">
    <property type="match status" value="1"/>
</dbReference>
<comment type="caution">
    <text evidence="3">The sequence shown here is derived from an EMBL/GenBank/DDBJ whole genome shotgun (WGS) entry which is preliminary data.</text>
</comment>
<dbReference type="Pfam" id="PF12705">
    <property type="entry name" value="PDDEXK_1"/>
    <property type="match status" value="1"/>
</dbReference>
<dbReference type="NCBIfam" id="TIGR03491">
    <property type="entry name" value="TM0106 family RecB-like putative nuclease"/>
    <property type="match status" value="1"/>
</dbReference>